<sequence length="393" mass="42825">MAFPRNNNGSSNVTTSSQNPNLIPTLQRSNVYTNLQLPISNRYSYVNSPLVHTQRAQYQQPLAGVANWPGVRPFQQNMHVLQTSSSINANAYRGVSVLSTVTFQPHQLTHFPNNIIVNNTFIFPGIFNARGLPQQLARGPQVPFNPFHQVPSTRPSLITNLLNISPNPIMSRASTGPRLPSFSSNINIGRPTFMSVQAQVQPTTTRATSPTTPNFVPTPVFPRIPPNPQAPSVSSNNSGPSHVVREENTITVATAAVPTTTTTTIASQPQPRPQTQAQPQREHKCSQCDKCFLTGSALGGHMSFHSRKRKLEEETRSRGKRFQPLGYSSFFHLVNDLAFESGSSSCFRANPTTVSASGPSDPSTSIRSENAGAEGTEAPSIKREEDEDEKGPS</sequence>
<dbReference type="Proteomes" id="UP000327157">
    <property type="component" value="Chromosome 3"/>
</dbReference>
<feature type="region of interest" description="Disordered" evidence="2">
    <location>
        <begin position="351"/>
        <end position="393"/>
    </location>
</feature>
<evidence type="ECO:0000259" key="3">
    <source>
        <dbReference type="PROSITE" id="PS50157"/>
    </source>
</evidence>
<keyword evidence="1" id="KW-0862">Zinc</keyword>
<proteinExistence type="predicted"/>
<keyword evidence="5" id="KW-1185">Reference proteome</keyword>
<feature type="compositionally biased region" description="Polar residues" evidence="2">
    <location>
        <begin position="351"/>
        <end position="368"/>
    </location>
</feature>
<comment type="caution">
    <text evidence="4">The sequence shown here is derived from an EMBL/GenBank/DDBJ whole genome shotgun (WGS) entry which is preliminary data.</text>
</comment>
<reference evidence="4 5" key="1">
    <citation type="submission" date="2019-09" db="EMBL/GenBank/DDBJ databases">
        <authorList>
            <person name="Ou C."/>
        </authorList>
    </citation>
    <scope>NUCLEOTIDE SEQUENCE [LARGE SCALE GENOMIC DNA]</scope>
    <source>
        <strain evidence="4">S2</strain>
        <tissue evidence="4">Leaf</tissue>
    </source>
</reference>
<feature type="compositionally biased region" description="Low complexity" evidence="2">
    <location>
        <begin position="1"/>
        <end position="19"/>
    </location>
</feature>
<dbReference type="OrthoDB" id="1752106at2759"/>
<keyword evidence="1" id="KW-0479">Metal-binding</keyword>
<reference evidence="4 5" key="3">
    <citation type="submission" date="2019-11" db="EMBL/GenBank/DDBJ databases">
        <title>A de novo genome assembly of a pear dwarfing rootstock.</title>
        <authorList>
            <person name="Wang F."/>
            <person name="Wang J."/>
            <person name="Li S."/>
            <person name="Zhang Y."/>
            <person name="Fang M."/>
            <person name="Ma L."/>
            <person name="Zhao Y."/>
            <person name="Jiang S."/>
        </authorList>
    </citation>
    <scope>NUCLEOTIDE SEQUENCE [LARGE SCALE GENOMIC DNA]</scope>
    <source>
        <strain evidence="4">S2</strain>
        <tissue evidence="4">Leaf</tissue>
    </source>
</reference>
<evidence type="ECO:0000313" key="4">
    <source>
        <dbReference type="EMBL" id="KAB2615874.1"/>
    </source>
</evidence>
<organism evidence="4 5">
    <name type="scientific">Pyrus ussuriensis x Pyrus communis</name>
    <dbReference type="NCBI Taxonomy" id="2448454"/>
    <lineage>
        <taxon>Eukaryota</taxon>
        <taxon>Viridiplantae</taxon>
        <taxon>Streptophyta</taxon>
        <taxon>Embryophyta</taxon>
        <taxon>Tracheophyta</taxon>
        <taxon>Spermatophyta</taxon>
        <taxon>Magnoliopsida</taxon>
        <taxon>eudicotyledons</taxon>
        <taxon>Gunneridae</taxon>
        <taxon>Pentapetalae</taxon>
        <taxon>rosids</taxon>
        <taxon>fabids</taxon>
        <taxon>Rosales</taxon>
        <taxon>Rosaceae</taxon>
        <taxon>Amygdaloideae</taxon>
        <taxon>Maleae</taxon>
        <taxon>Pyrus</taxon>
    </lineage>
</organism>
<accession>A0A5N5GYN6</accession>
<reference evidence="5" key="2">
    <citation type="submission" date="2019-10" db="EMBL/GenBank/DDBJ databases">
        <title>A de novo genome assembly of a pear dwarfing rootstock.</title>
        <authorList>
            <person name="Wang F."/>
            <person name="Wang J."/>
            <person name="Li S."/>
            <person name="Zhang Y."/>
            <person name="Fang M."/>
            <person name="Ma L."/>
            <person name="Zhao Y."/>
            <person name="Jiang S."/>
        </authorList>
    </citation>
    <scope>NUCLEOTIDE SEQUENCE [LARGE SCALE GENOMIC DNA]</scope>
</reference>
<evidence type="ECO:0000313" key="5">
    <source>
        <dbReference type="Proteomes" id="UP000327157"/>
    </source>
</evidence>
<dbReference type="PROSITE" id="PS00028">
    <property type="entry name" value="ZINC_FINGER_C2H2_1"/>
    <property type="match status" value="1"/>
</dbReference>
<feature type="compositionally biased region" description="Low complexity" evidence="2">
    <location>
        <begin position="261"/>
        <end position="279"/>
    </location>
</feature>
<keyword evidence="1" id="KW-0863">Zinc-finger</keyword>
<feature type="compositionally biased region" description="Basic and acidic residues" evidence="2">
    <location>
        <begin position="380"/>
        <end position="393"/>
    </location>
</feature>
<dbReference type="SUPFAM" id="SSF57667">
    <property type="entry name" value="beta-beta-alpha zinc fingers"/>
    <property type="match status" value="1"/>
</dbReference>
<feature type="region of interest" description="Disordered" evidence="2">
    <location>
        <begin position="261"/>
        <end position="283"/>
    </location>
</feature>
<dbReference type="InterPro" id="IPR036236">
    <property type="entry name" value="Znf_C2H2_sf"/>
</dbReference>
<dbReference type="InterPro" id="IPR013087">
    <property type="entry name" value="Znf_C2H2_type"/>
</dbReference>
<protein>
    <recommendedName>
        <fullName evidence="3">C2H2-type domain-containing protein</fullName>
    </recommendedName>
</protein>
<gene>
    <name evidence="4" type="ORF">D8674_022462</name>
</gene>
<feature type="region of interest" description="Disordered" evidence="2">
    <location>
        <begin position="1"/>
        <end position="22"/>
    </location>
</feature>
<evidence type="ECO:0000256" key="1">
    <source>
        <dbReference type="PROSITE-ProRule" id="PRU00042"/>
    </source>
</evidence>
<evidence type="ECO:0000256" key="2">
    <source>
        <dbReference type="SAM" id="MobiDB-lite"/>
    </source>
</evidence>
<dbReference type="AlphaFoldDB" id="A0A5N5GYN6"/>
<feature type="domain" description="C2H2-type" evidence="3">
    <location>
        <begin position="283"/>
        <end position="310"/>
    </location>
</feature>
<name>A0A5N5GYN6_9ROSA</name>
<dbReference type="EMBL" id="SMOL01000402">
    <property type="protein sequence ID" value="KAB2615874.1"/>
    <property type="molecule type" value="Genomic_DNA"/>
</dbReference>
<dbReference type="GO" id="GO:0008270">
    <property type="term" value="F:zinc ion binding"/>
    <property type="evidence" value="ECO:0007669"/>
    <property type="project" value="UniProtKB-KW"/>
</dbReference>
<dbReference type="PROSITE" id="PS50157">
    <property type="entry name" value="ZINC_FINGER_C2H2_2"/>
    <property type="match status" value="1"/>
</dbReference>